<dbReference type="Proteomes" id="UP000054248">
    <property type="component" value="Unassembled WGS sequence"/>
</dbReference>
<proteinExistence type="predicted"/>
<sequence length="193" mass="21981">MAEDDEEDEGAVEAIIDRGETRSMIHVDLADAEDLGQYNISRLLDGPITPTGQRRWVDTLTRNRYLELGHHVIDTMRASLFRSTPHKATTSIAWARSLLPRPRHGHDGHGEQRYCWNDHVLERVEDRSTPSEGVRRRKIPYRACRERATFVTPQAQQQQRPATSLTTPPPSARGSRTSSRRSSRAVRITKPLP</sequence>
<reference evidence="3" key="2">
    <citation type="submission" date="2015-01" db="EMBL/GenBank/DDBJ databases">
        <title>Evolutionary Origins and Diversification of the Mycorrhizal Mutualists.</title>
        <authorList>
            <consortium name="DOE Joint Genome Institute"/>
            <consortium name="Mycorrhizal Genomics Consortium"/>
            <person name="Kohler A."/>
            <person name="Kuo A."/>
            <person name="Nagy L.G."/>
            <person name="Floudas D."/>
            <person name="Copeland A."/>
            <person name="Barry K.W."/>
            <person name="Cichocki N."/>
            <person name="Veneault-Fourrey C."/>
            <person name="LaButti K."/>
            <person name="Lindquist E.A."/>
            <person name="Lipzen A."/>
            <person name="Lundell T."/>
            <person name="Morin E."/>
            <person name="Murat C."/>
            <person name="Riley R."/>
            <person name="Ohm R."/>
            <person name="Sun H."/>
            <person name="Tunlid A."/>
            <person name="Henrissat B."/>
            <person name="Grigoriev I.V."/>
            <person name="Hibbett D.S."/>
            <person name="Martin F."/>
        </authorList>
    </citation>
    <scope>NUCLEOTIDE SEQUENCE [LARGE SCALE GENOMIC DNA]</scope>
    <source>
        <strain evidence="3">MUT 4182</strain>
    </source>
</reference>
<keyword evidence="3" id="KW-1185">Reference proteome</keyword>
<evidence type="ECO:0000313" key="2">
    <source>
        <dbReference type="EMBL" id="KIO18466.1"/>
    </source>
</evidence>
<dbReference type="AlphaFoldDB" id="A0A0C3Q4Z9"/>
<dbReference type="EMBL" id="KN823284">
    <property type="protein sequence ID" value="KIO18466.1"/>
    <property type="molecule type" value="Genomic_DNA"/>
</dbReference>
<evidence type="ECO:0000313" key="3">
    <source>
        <dbReference type="Proteomes" id="UP000054248"/>
    </source>
</evidence>
<feature type="region of interest" description="Disordered" evidence="1">
    <location>
        <begin position="145"/>
        <end position="193"/>
    </location>
</feature>
<gene>
    <name evidence="2" type="ORF">M407DRAFT_31866</name>
</gene>
<accession>A0A0C3Q4Z9</accession>
<evidence type="ECO:0000256" key="1">
    <source>
        <dbReference type="SAM" id="MobiDB-lite"/>
    </source>
</evidence>
<name>A0A0C3Q4Z9_9AGAM</name>
<reference evidence="2 3" key="1">
    <citation type="submission" date="2014-04" db="EMBL/GenBank/DDBJ databases">
        <authorList>
            <consortium name="DOE Joint Genome Institute"/>
            <person name="Kuo A."/>
            <person name="Girlanda M."/>
            <person name="Perotto S."/>
            <person name="Kohler A."/>
            <person name="Nagy L.G."/>
            <person name="Floudas D."/>
            <person name="Copeland A."/>
            <person name="Barry K.W."/>
            <person name="Cichocki N."/>
            <person name="Veneault-Fourrey C."/>
            <person name="LaButti K."/>
            <person name="Lindquist E.A."/>
            <person name="Lipzen A."/>
            <person name="Lundell T."/>
            <person name="Morin E."/>
            <person name="Murat C."/>
            <person name="Sun H."/>
            <person name="Tunlid A."/>
            <person name="Henrissat B."/>
            <person name="Grigoriev I.V."/>
            <person name="Hibbett D.S."/>
            <person name="Martin F."/>
            <person name="Nordberg H.P."/>
            <person name="Cantor M.N."/>
            <person name="Hua S.X."/>
        </authorList>
    </citation>
    <scope>NUCLEOTIDE SEQUENCE [LARGE SCALE GENOMIC DNA]</scope>
    <source>
        <strain evidence="2 3">MUT 4182</strain>
    </source>
</reference>
<protein>
    <submittedName>
        <fullName evidence="2">Uncharacterized protein</fullName>
    </submittedName>
</protein>
<dbReference type="HOGENOM" id="CLU_1409762_0_0_1"/>
<feature type="compositionally biased region" description="Low complexity" evidence="1">
    <location>
        <begin position="154"/>
        <end position="177"/>
    </location>
</feature>
<organism evidence="2 3">
    <name type="scientific">Tulasnella calospora MUT 4182</name>
    <dbReference type="NCBI Taxonomy" id="1051891"/>
    <lineage>
        <taxon>Eukaryota</taxon>
        <taxon>Fungi</taxon>
        <taxon>Dikarya</taxon>
        <taxon>Basidiomycota</taxon>
        <taxon>Agaricomycotina</taxon>
        <taxon>Agaricomycetes</taxon>
        <taxon>Cantharellales</taxon>
        <taxon>Tulasnellaceae</taxon>
        <taxon>Tulasnella</taxon>
    </lineage>
</organism>